<protein>
    <submittedName>
        <fullName evidence="1">Squalene synthase HpnC</fullName>
        <ecNumber evidence="1">2.5.1.21</ecNumber>
    </submittedName>
</protein>
<name>A0A345Y9K5_9NEIS</name>
<evidence type="ECO:0000313" key="1">
    <source>
        <dbReference type="EMBL" id="AXK40607.1"/>
    </source>
</evidence>
<keyword evidence="1" id="KW-0808">Transferase</keyword>
<dbReference type="SFLD" id="SFLDG01018">
    <property type="entry name" value="Squalene/Phytoene_Synthase_Lik"/>
    <property type="match status" value="1"/>
</dbReference>
<dbReference type="GO" id="GO:0016114">
    <property type="term" value="P:terpenoid biosynthetic process"/>
    <property type="evidence" value="ECO:0007669"/>
    <property type="project" value="UniProtKB-ARBA"/>
</dbReference>
<dbReference type="Proteomes" id="UP000254537">
    <property type="component" value="Chromosome"/>
</dbReference>
<dbReference type="GO" id="GO:0051996">
    <property type="term" value="F:squalene synthase [NAD(P)H] activity"/>
    <property type="evidence" value="ECO:0007669"/>
    <property type="project" value="UniProtKB-EC"/>
</dbReference>
<dbReference type="PANTHER" id="PTHR31480">
    <property type="entry name" value="BIFUNCTIONAL LYCOPENE CYCLASE/PHYTOENE SYNTHASE"/>
    <property type="match status" value="1"/>
</dbReference>
<dbReference type="SFLD" id="SFLDG01212">
    <property type="entry name" value="Phytoene_synthase_like"/>
    <property type="match status" value="1"/>
</dbReference>
<dbReference type="RefSeq" id="WP_115434534.1">
    <property type="nucleotide sequence ID" value="NZ_CP031337.1"/>
</dbReference>
<dbReference type="EC" id="2.5.1.21" evidence="1"/>
<dbReference type="InterPro" id="IPR008949">
    <property type="entry name" value="Isoprenoid_synthase_dom_sf"/>
</dbReference>
<dbReference type="SFLD" id="SFLDS00005">
    <property type="entry name" value="Isoprenoid_Synthase_Type_I"/>
    <property type="match status" value="1"/>
</dbReference>
<dbReference type="Pfam" id="PF00494">
    <property type="entry name" value="SQS_PSY"/>
    <property type="match status" value="1"/>
</dbReference>
<evidence type="ECO:0000313" key="2">
    <source>
        <dbReference type="Proteomes" id="UP000254537"/>
    </source>
</evidence>
<dbReference type="GO" id="GO:0004311">
    <property type="term" value="F:geranylgeranyl diphosphate synthase activity"/>
    <property type="evidence" value="ECO:0007669"/>
    <property type="project" value="InterPro"/>
</dbReference>
<dbReference type="InterPro" id="IPR033904">
    <property type="entry name" value="Trans_IPPS_HH"/>
</dbReference>
<dbReference type="InterPro" id="IPR002060">
    <property type="entry name" value="Squ/phyt_synthse"/>
</dbReference>
<reference evidence="1 2" key="1">
    <citation type="submission" date="2018-07" db="EMBL/GenBank/DDBJ databases">
        <title>Crenobacter cavernae sp. nov., isolated from a karst cave.</title>
        <authorList>
            <person name="Zhu H."/>
        </authorList>
    </citation>
    <scope>NUCLEOTIDE SEQUENCE [LARGE SCALE GENOMIC DNA]</scope>
    <source>
        <strain evidence="1 2">K1W11S-77</strain>
    </source>
</reference>
<dbReference type="EMBL" id="CP031337">
    <property type="protein sequence ID" value="AXK40607.1"/>
    <property type="molecule type" value="Genomic_DNA"/>
</dbReference>
<dbReference type="KEGG" id="ccah:DWG20_14880"/>
<dbReference type="SUPFAM" id="SSF48576">
    <property type="entry name" value="Terpenoid synthases"/>
    <property type="match status" value="1"/>
</dbReference>
<dbReference type="OrthoDB" id="9807580at2"/>
<accession>A0A345Y9K5</accession>
<dbReference type="NCBIfam" id="TIGR03464">
    <property type="entry name" value="HpnC"/>
    <property type="match status" value="1"/>
</dbReference>
<dbReference type="InterPro" id="IPR044843">
    <property type="entry name" value="Trans_IPPS_bact-type"/>
</dbReference>
<dbReference type="CDD" id="cd00683">
    <property type="entry name" value="Trans_IPPS_HH"/>
    <property type="match status" value="1"/>
</dbReference>
<dbReference type="InterPro" id="IPR017827">
    <property type="entry name" value="HSQ_synthase_HpnC"/>
</dbReference>
<sequence>MGVGHYENFPVGSLALPRALRAPVHAIYRFARTADDIADEGDASPEQRLAELAALSAELDRIARGEAPQTALMQELAAVIERQRLPLAPFYDLLSAFSQDVVKTRYATFAELIDYCRRSANPVGRLMLALYGETDAKSVAMGDGICTALQLINFWQDVAIDWKKGRVYIPQEDLARFRIREEQIAAGDAGGLWRALMMKEIERARAMLAAGAPLGKKLKGRIGFELRMIILGGERMLQKLHESGGDVFHQRPVLSRRDWGYMVWRALRAK</sequence>
<dbReference type="AlphaFoldDB" id="A0A345Y9K5"/>
<gene>
    <name evidence="1" type="primary">hpnC</name>
    <name evidence="1" type="ORF">DWG20_14880</name>
</gene>
<organism evidence="1 2">
    <name type="scientific">Crenobacter cavernae</name>
    <dbReference type="NCBI Taxonomy" id="2290923"/>
    <lineage>
        <taxon>Bacteria</taxon>
        <taxon>Pseudomonadati</taxon>
        <taxon>Pseudomonadota</taxon>
        <taxon>Betaproteobacteria</taxon>
        <taxon>Neisseriales</taxon>
        <taxon>Neisseriaceae</taxon>
        <taxon>Crenobacter</taxon>
    </lineage>
</organism>
<proteinExistence type="predicted"/>
<dbReference type="Gene3D" id="1.10.600.10">
    <property type="entry name" value="Farnesyl Diphosphate Synthase"/>
    <property type="match status" value="1"/>
</dbReference>